<proteinExistence type="inferred from homology"/>
<name>A0A8R2A7Y4_ACYPI</name>
<evidence type="ECO:0000313" key="3">
    <source>
        <dbReference type="EnsemblMetazoa" id="XP_003240433.1"/>
    </source>
</evidence>
<dbReference type="RefSeq" id="XP_003240433.1">
    <property type="nucleotide sequence ID" value="XM_003240385.3"/>
</dbReference>
<dbReference type="Proteomes" id="UP000007819">
    <property type="component" value="Chromosome X"/>
</dbReference>
<comment type="similarity">
    <text evidence="1">Belongs to the CFAP97 family.</text>
</comment>
<dbReference type="PANTHER" id="PTHR11071:SF561">
    <property type="entry name" value="PEPTIDYL-PROLYL CIS-TRANS ISOMERASE D-RELATED"/>
    <property type="match status" value="1"/>
</dbReference>
<organism evidence="3 4">
    <name type="scientific">Acyrthosiphon pisum</name>
    <name type="common">Pea aphid</name>
    <dbReference type="NCBI Taxonomy" id="7029"/>
    <lineage>
        <taxon>Eukaryota</taxon>
        <taxon>Metazoa</taxon>
        <taxon>Ecdysozoa</taxon>
        <taxon>Arthropoda</taxon>
        <taxon>Hexapoda</taxon>
        <taxon>Insecta</taxon>
        <taxon>Pterygota</taxon>
        <taxon>Neoptera</taxon>
        <taxon>Paraneoptera</taxon>
        <taxon>Hemiptera</taxon>
        <taxon>Sternorrhyncha</taxon>
        <taxon>Aphidomorpha</taxon>
        <taxon>Aphidoidea</taxon>
        <taxon>Aphididae</taxon>
        <taxon>Macrosiphini</taxon>
        <taxon>Acyrthosiphon</taxon>
    </lineage>
</organism>
<protein>
    <recommendedName>
        <fullName evidence="2">PPIase cyclophilin-type domain-containing protein</fullName>
    </recommendedName>
</protein>
<feature type="domain" description="PPIase cyclophilin-type" evidence="2">
    <location>
        <begin position="184"/>
        <end position="338"/>
    </location>
</feature>
<dbReference type="PROSITE" id="PS50072">
    <property type="entry name" value="CSA_PPIASE_2"/>
    <property type="match status" value="1"/>
</dbReference>
<reference evidence="4" key="1">
    <citation type="submission" date="2010-06" db="EMBL/GenBank/DDBJ databases">
        <authorList>
            <person name="Jiang H."/>
            <person name="Abraham K."/>
            <person name="Ali S."/>
            <person name="Alsbrooks S.L."/>
            <person name="Anim B.N."/>
            <person name="Anosike U.S."/>
            <person name="Attaway T."/>
            <person name="Bandaranaike D.P."/>
            <person name="Battles P.K."/>
            <person name="Bell S.N."/>
            <person name="Bell A.V."/>
            <person name="Beltran B."/>
            <person name="Bickham C."/>
            <person name="Bustamante Y."/>
            <person name="Caleb T."/>
            <person name="Canada A."/>
            <person name="Cardenas V."/>
            <person name="Carter K."/>
            <person name="Chacko J."/>
            <person name="Chandrabose M.N."/>
            <person name="Chavez D."/>
            <person name="Chavez A."/>
            <person name="Chen L."/>
            <person name="Chu H.-S."/>
            <person name="Claassen K.J."/>
            <person name="Cockrell R."/>
            <person name="Collins M."/>
            <person name="Cooper J.A."/>
            <person name="Cree A."/>
            <person name="Curry S.M."/>
            <person name="Da Y."/>
            <person name="Dao M.D."/>
            <person name="Das B."/>
            <person name="Davila M.-L."/>
            <person name="Davy-Carroll L."/>
            <person name="Denson S."/>
            <person name="Dinh H."/>
            <person name="Ebong V.E."/>
            <person name="Edwards J.R."/>
            <person name="Egan A."/>
            <person name="El-Daye J."/>
            <person name="Escobedo L."/>
            <person name="Fernandez S."/>
            <person name="Fernando P.R."/>
            <person name="Flagg N."/>
            <person name="Forbes L.D."/>
            <person name="Fowler R.G."/>
            <person name="Fu Q."/>
            <person name="Gabisi R.A."/>
            <person name="Ganer J."/>
            <person name="Garbino Pronczuk A."/>
            <person name="Garcia R.M."/>
            <person name="Garner T."/>
            <person name="Garrett T.E."/>
            <person name="Gonzalez D.A."/>
            <person name="Hamid H."/>
            <person name="Hawkins E.S."/>
            <person name="Hirani K."/>
            <person name="Hogues M.E."/>
            <person name="Hollins B."/>
            <person name="Hsiao C.-H."/>
            <person name="Jabil R."/>
            <person name="James M.L."/>
            <person name="Jhangiani S.N."/>
            <person name="Johnson B."/>
            <person name="Johnson Q."/>
            <person name="Joshi V."/>
            <person name="Kalu J.B."/>
            <person name="Kam C."/>
            <person name="Kashfia A."/>
            <person name="Keebler J."/>
            <person name="Kisamo H."/>
            <person name="Kovar C.L."/>
            <person name="Lago L.A."/>
            <person name="Lai C.-Y."/>
            <person name="Laidlaw J."/>
            <person name="Lara F."/>
            <person name="Le T.-K."/>
            <person name="Lee S.L."/>
            <person name="Legall F.H."/>
            <person name="Lemon S.J."/>
            <person name="Lewis L.R."/>
            <person name="Li B."/>
            <person name="Liu Y."/>
            <person name="Liu Y.-S."/>
            <person name="Lopez J."/>
            <person name="Lozado R.J."/>
            <person name="Lu J."/>
            <person name="Madu R.C."/>
            <person name="Maheshwari M."/>
            <person name="Maheshwari R."/>
            <person name="Malloy K."/>
            <person name="Martinez E."/>
            <person name="Mathew T."/>
            <person name="Mercado I.C."/>
            <person name="Mercado C."/>
            <person name="Meyer B."/>
            <person name="Montgomery K."/>
            <person name="Morgan M.B."/>
            <person name="Munidasa M."/>
            <person name="Nazareth L.V."/>
            <person name="Nelson J."/>
            <person name="Ng B.M."/>
            <person name="Nguyen N.B."/>
            <person name="Nguyen P.Q."/>
            <person name="Nguyen T."/>
            <person name="Obregon M."/>
            <person name="Okwuonu G.O."/>
            <person name="Onwere C.G."/>
            <person name="Orozco G."/>
            <person name="Parra A."/>
            <person name="Patel S."/>
            <person name="Patil S."/>
            <person name="Perez A."/>
            <person name="Perez Y."/>
            <person name="Pham C."/>
            <person name="Primus E.L."/>
            <person name="Pu L.-L."/>
            <person name="Puazo M."/>
            <person name="Qin X."/>
            <person name="Quiroz J.B."/>
            <person name="Reese J."/>
            <person name="Richards S."/>
            <person name="Rives C.M."/>
            <person name="Robberts R."/>
            <person name="Ruiz S.J."/>
            <person name="Ruiz M.J."/>
            <person name="Santibanez J."/>
            <person name="Schneider B.W."/>
            <person name="Sisson I."/>
            <person name="Smith M."/>
            <person name="Sodergren E."/>
            <person name="Song X.-Z."/>
            <person name="Song B.B."/>
            <person name="Summersgill H."/>
            <person name="Thelus R."/>
            <person name="Thornton R.D."/>
            <person name="Trejos Z.Y."/>
            <person name="Usmani K."/>
            <person name="Vattathil S."/>
            <person name="Villasana D."/>
            <person name="Walker D.L."/>
            <person name="Wang S."/>
            <person name="Wang K."/>
            <person name="White C.S."/>
            <person name="Williams A.C."/>
            <person name="Williamson J."/>
            <person name="Wilson K."/>
            <person name="Woghiren I.O."/>
            <person name="Woodworth J.R."/>
            <person name="Worley K.C."/>
            <person name="Wright R.A."/>
            <person name="Wu W."/>
            <person name="Young L."/>
            <person name="Zhang L."/>
            <person name="Zhang J."/>
            <person name="Zhu Y."/>
            <person name="Muzny D.M."/>
            <person name="Weinstock G."/>
            <person name="Gibbs R.A."/>
        </authorList>
    </citation>
    <scope>NUCLEOTIDE SEQUENCE [LARGE SCALE GENOMIC DNA]</scope>
    <source>
        <strain evidence="4">LSR1</strain>
    </source>
</reference>
<dbReference type="GO" id="GO:0006457">
    <property type="term" value="P:protein folding"/>
    <property type="evidence" value="ECO:0007669"/>
    <property type="project" value="TreeGrafter"/>
</dbReference>
<reference evidence="3" key="2">
    <citation type="submission" date="2022-06" db="UniProtKB">
        <authorList>
            <consortium name="EnsemblMetazoa"/>
        </authorList>
    </citation>
    <scope>IDENTIFICATION</scope>
</reference>
<dbReference type="OrthoDB" id="193499at2759"/>
<dbReference type="EnsemblMetazoa" id="XM_003240385.4">
    <property type="protein sequence ID" value="XP_003240433.1"/>
    <property type="gene ID" value="LOC100574774"/>
</dbReference>
<dbReference type="Pfam" id="PF00160">
    <property type="entry name" value="Pro_isomerase"/>
    <property type="match status" value="1"/>
</dbReference>
<sequence length="342" mass="39416">MQSRLTRNVSQEDMYRQHRNNIKNIKPKVDNKAPSLKITAYYKPGVIEGNAAKLAQIEDDNFKLITHINTIYRTKGKTDCFRSKLSNNKLKVKNNEVNIIKLNQKKLKENFELLDRILHIKPQVDFKEMEEHYKKNVELIMLMSKFPESYKKKKYHDPLIINTELPKSIRIKKSKCYLDIKDLTENRRLGRMTIEVYDSVVPNTTGNFKMLCQQRSDELDYSGTQIFRIVPGLFCLAGDVEYSIGLGGLSATKGERYFNDENYTLSHNAPGTLSMYNFEKNENASQFMITFKPLAVLNGRHVVFGRVIGGMKTLRLIEDLGFATGKPKHKIVISKCGIFNTC</sequence>
<dbReference type="GO" id="GO:0003755">
    <property type="term" value="F:peptidyl-prolyl cis-trans isomerase activity"/>
    <property type="evidence" value="ECO:0007669"/>
    <property type="project" value="InterPro"/>
</dbReference>
<evidence type="ECO:0000256" key="1">
    <source>
        <dbReference type="ARBA" id="ARBA00008315"/>
    </source>
</evidence>
<dbReference type="GO" id="GO:0016018">
    <property type="term" value="F:cyclosporin A binding"/>
    <property type="evidence" value="ECO:0007669"/>
    <property type="project" value="TreeGrafter"/>
</dbReference>
<dbReference type="GO" id="GO:0005737">
    <property type="term" value="C:cytoplasm"/>
    <property type="evidence" value="ECO:0007669"/>
    <property type="project" value="TreeGrafter"/>
</dbReference>
<dbReference type="PRINTS" id="PR00153">
    <property type="entry name" value="CSAPPISMRASE"/>
</dbReference>
<dbReference type="AlphaFoldDB" id="A0A8R2A7Y4"/>
<evidence type="ECO:0000313" key="4">
    <source>
        <dbReference type="Proteomes" id="UP000007819"/>
    </source>
</evidence>
<dbReference type="SUPFAM" id="SSF50891">
    <property type="entry name" value="Cyclophilin-like"/>
    <property type="match status" value="1"/>
</dbReference>
<evidence type="ECO:0000259" key="2">
    <source>
        <dbReference type="PROSITE" id="PS50072"/>
    </source>
</evidence>
<dbReference type="InterPro" id="IPR002130">
    <property type="entry name" value="Cyclophilin-type_PPIase_dom"/>
</dbReference>
<dbReference type="KEGG" id="api:100574774"/>
<dbReference type="GeneID" id="100574774"/>
<dbReference type="PANTHER" id="PTHR11071">
    <property type="entry name" value="PEPTIDYL-PROLYL CIS-TRANS ISOMERASE"/>
    <property type="match status" value="1"/>
</dbReference>
<dbReference type="InterPro" id="IPR029488">
    <property type="entry name" value="Hmw/CFAP97"/>
</dbReference>
<keyword evidence="4" id="KW-1185">Reference proteome</keyword>
<dbReference type="InterPro" id="IPR029000">
    <property type="entry name" value="Cyclophilin-like_dom_sf"/>
</dbReference>
<accession>A0A8R2A7Y4</accession>
<dbReference type="Gene3D" id="2.40.100.10">
    <property type="entry name" value="Cyclophilin-like"/>
    <property type="match status" value="1"/>
</dbReference>
<dbReference type="Pfam" id="PF13879">
    <property type="entry name" value="Hmw_CFAP97"/>
    <property type="match status" value="1"/>
</dbReference>